<gene>
    <name evidence="2" type="ORF">OAUR00152_LOCUS5187</name>
    <name evidence="3" type="ORF">OAUR00152_LOCUS5188</name>
</gene>
<dbReference type="SUPFAM" id="SSF51206">
    <property type="entry name" value="cAMP-binding domain-like"/>
    <property type="match status" value="2"/>
</dbReference>
<dbReference type="PANTHER" id="PTHR23011:SF28">
    <property type="entry name" value="CYCLIC NUCLEOTIDE-BINDING DOMAIN CONTAINING PROTEIN"/>
    <property type="match status" value="1"/>
</dbReference>
<feature type="domain" description="Cyclic nucleotide-binding" evidence="1">
    <location>
        <begin position="1"/>
        <end position="59"/>
    </location>
</feature>
<dbReference type="EMBL" id="HBKQ01007709">
    <property type="protein sequence ID" value="CAE2212750.1"/>
    <property type="molecule type" value="Transcribed_RNA"/>
</dbReference>
<evidence type="ECO:0000313" key="2">
    <source>
        <dbReference type="EMBL" id="CAE2212750.1"/>
    </source>
</evidence>
<dbReference type="PROSITE" id="PS50042">
    <property type="entry name" value="CNMP_BINDING_3"/>
    <property type="match status" value="2"/>
</dbReference>
<dbReference type="CDD" id="cd00038">
    <property type="entry name" value="CAP_ED"/>
    <property type="match status" value="1"/>
</dbReference>
<reference evidence="3" key="1">
    <citation type="submission" date="2021-01" db="EMBL/GenBank/DDBJ databases">
        <authorList>
            <person name="Corre E."/>
            <person name="Pelletier E."/>
            <person name="Niang G."/>
            <person name="Scheremetjew M."/>
            <person name="Finn R."/>
            <person name="Kale V."/>
            <person name="Holt S."/>
            <person name="Cochrane G."/>
            <person name="Meng A."/>
            <person name="Brown T."/>
            <person name="Cohen L."/>
        </authorList>
    </citation>
    <scope>NUCLEOTIDE SEQUENCE</scope>
    <source>
        <strain evidence="3">Isolate 1302-5</strain>
    </source>
</reference>
<dbReference type="InterPro" id="IPR018490">
    <property type="entry name" value="cNMP-bd_dom_sf"/>
</dbReference>
<sequence>MTAGETLGEAVLEDGGFRRATCVTEEPTELLVLKKEHFDMTFKKFLEREHEEKVDFLSGIGCFTGWDRKKLSKAAKYCRQRTYREGEVIVSQDAPADNMFFIKSGLVSMLRTLTVDVGSGKMCTMSRNKKSTRSIVRYALQRFVLGT</sequence>
<dbReference type="AlphaFoldDB" id="A0A6U6CXZ5"/>
<organism evidence="3">
    <name type="scientific">Odontella aurita</name>
    <dbReference type="NCBI Taxonomy" id="265563"/>
    <lineage>
        <taxon>Eukaryota</taxon>
        <taxon>Sar</taxon>
        <taxon>Stramenopiles</taxon>
        <taxon>Ochrophyta</taxon>
        <taxon>Bacillariophyta</taxon>
        <taxon>Mediophyceae</taxon>
        <taxon>Biddulphiophycidae</taxon>
        <taxon>Eupodiscales</taxon>
        <taxon>Odontellaceae</taxon>
        <taxon>Odontella</taxon>
    </lineage>
</organism>
<accession>A0A6U6CXZ5</accession>
<dbReference type="InterPro" id="IPR014710">
    <property type="entry name" value="RmlC-like_jellyroll"/>
</dbReference>
<dbReference type="InterPro" id="IPR000595">
    <property type="entry name" value="cNMP-bd_dom"/>
</dbReference>
<protein>
    <recommendedName>
        <fullName evidence="1">Cyclic nucleotide-binding domain-containing protein</fullName>
    </recommendedName>
</protein>
<proteinExistence type="predicted"/>
<dbReference type="EMBL" id="HBKQ01007710">
    <property type="protein sequence ID" value="CAE2212751.1"/>
    <property type="molecule type" value="Transcribed_RNA"/>
</dbReference>
<evidence type="ECO:0000313" key="3">
    <source>
        <dbReference type="EMBL" id="CAE2212751.1"/>
    </source>
</evidence>
<name>A0A6U6CXZ5_9STRA</name>
<evidence type="ECO:0000259" key="1">
    <source>
        <dbReference type="PROSITE" id="PS50042"/>
    </source>
</evidence>
<dbReference type="Gene3D" id="2.60.120.10">
    <property type="entry name" value="Jelly Rolls"/>
    <property type="match status" value="2"/>
</dbReference>
<feature type="domain" description="Cyclic nucleotide-binding" evidence="1">
    <location>
        <begin position="62"/>
        <end position="121"/>
    </location>
</feature>
<dbReference type="PANTHER" id="PTHR23011">
    <property type="entry name" value="CYCLIC NUCLEOTIDE-BINDING DOMAIN CONTAINING PROTEIN"/>
    <property type="match status" value="1"/>
</dbReference>